<dbReference type="Gene3D" id="1.10.150.20">
    <property type="entry name" value="5' to 3' exonuclease, C-terminal subdomain"/>
    <property type="match status" value="1"/>
</dbReference>
<dbReference type="SUPFAM" id="SSF47802">
    <property type="entry name" value="DNA polymerase beta, N-terminal domain-like"/>
    <property type="match status" value="1"/>
</dbReference>
<keyword evidence="11" id="KW-0456">Lyase</keyword>
<evidence type="ECO:0000256" key="7">
    <source>
        <dbReference type="ARBA" id="ARBA00022763"/>
    </source>
</evidence>
<dbReference type="PRINTS" id="PR00870">
    <property type="entry name" value="DNAPOLXBETA"/>
</dbReference>
<dbReference type="PANTHER" id="PTHR11276:SF28">
    <property type="entry name" value="DNA POLYMERASE LAMBDA"/>
    <property type="match status" value="1"/>
</dbReference>
<evidence type="ECO:0000256" key="9">
    <source>
        <dbReference type="ARBA" id="ARBA00023125"/>
    </source>
</evidence>
<evidence type="ECO:0000256" key="14">
    <source>
        <dbReference type="SAM" id="MobiDB-lite"/>
    </source>
</evidence>
<dbReference type="InterPro" id="IPR002054">
    <property type="entry name" value="DNA-dir_DNA_pol_X"/>
</dbReference>
<evidence type="ECO:0000256" key="3">
    <source>
        <dbReference type="ARBA" id="ARBA00022634"/>
    </source>
</evidence>
<keyword evidence="13" id="KW-0539">Nucleus</keyword>
<keyword evidence="7 13" id="KW-0227">DNA damage</keyword>
<dbReference type="PANTHER" id="PTHR11276">
    <property type="entry name" value="DNA POLYMERASE TYPE-X FAMILY MEMBER"/>
    <property type="match status" value="1"/>
</dbReference>
<feature type="region of interest" description="Disordered" evidence="14">
    <location>
        <begin position="1"/>
        <end position="21"/>
    </location>
</feature>
<feature type="domain" description="BRCT" evidence="15">
    <location>
        <begin position="20"/>
        <end position="113"/>
    </location>
</feature>
<dbReference type="InterPro" id="IPR022312">
    <property type="entry name" value="DNA_pol_X"/>
</dbReference>
<evidence type="ECO:0000256" key="2">
    <source>
        <dbReference type="ARBA" id="ARBA00008323"/>
    </source>
</evidence>
<dbReference type="InterPro" id="IPR037160">
    <property type="entry name" value="DNA_Pol_thumb_sf"/>
</dbReference>
<evidence type="ECO:0000256" key="12">
    <source>
        <dbReference type="ARBA" id="ARBA00049244"/>
    </source>
</evidence>
<dbReference type="InterPro" id="IPR036420">
    <property type="entry name" value="BRCT_dom_sf"/>
</dbReference>
<dbReference type="PRINTS" id="PR00869">
    <property type="entry name" value="DNAPOLX"/>
</dbReference>
<dbReference type="GO" id="GO:0003887">
    <property type="term" value="F:DNA-directed DNA polymerase activity"/>
    <property type="evidence" value="ECO:0007669"/>
    <property type="project" value="UniProtKB-UniRule"/>
</dbReference>
<dbReference type="PROSITE" id="PS50172">
    <property type="entry name" value="BRCT"/>
    <property type="match status" value="1"/>
</dbReference>
<comment type="caution">
    <text evidence="16">The sequence shown here is derived from an EMBL/GenBank/DDBJ whole genome shotgun (WGS) entry which is preliminary data.</text>
</comment>
<comment type="catalytic activity">
    <reaction evidence="12 13">
        <text>DNA(n) + a 2'-deoxyribonucleoside 5'-triphosphate = DNA(n+1) + diphosphate</text>
        <dbReference type="Rhea" id="RHEA:22508"/>
        <dbReference type="Rhea" id="RHEA-COMP:17339"/>
        <dbReference type="Rhea" id="RHEA-COMP:17340"/>
        <dbReference type="ChEBI" id="CHEBI:33019"/>
        <dbReference type="ChEBI" id="CHEBI:61560"/>
        <dbReference type="ChEBI" id="CHEBI:173112"/>
        <dbReference type="EC" id="2.7.7.7"/>
    </reaction>
</comment>
<dbReference type="InterPro" id="IPR029398">
    <property type="entry name" value="PolB_thumb"/>
</dbReference>
<keyword evidence="9" id="KW-0238">DNA-binding</keyword>
<dbReference type="SUPFAM" id="SSF81585">
    <property type="entry name" value="PsbU/PolX domain-like"/>
    <property type="match status" value="1"/>
</dbReference>
<dbReference type="Gene3D" id="3.30.460.10">
    <property type="entry name" value="Beta Polymerase, domain 2"/>
    <property type="match status" value="1"/>
</dbReference>
<gene>
    <name evidence="16" type="ORF">RDB_LOCUS91688</name>
</gene>
<dbReference type="Gene3D" id="3.30.210.10">
    <property type="entry name" value="DNA polymerase, thumb domain"/>
    <property type="match status" value="1"/>
</dbReference>
<dbReference type="InterPro" id="IPR043519">
    <property type="entry name" value="NT_sf"/>
</dbReference>
<evidence type="ECO:0000313" key="17">
    <source>
        <dbReference type="Proteomes" id="UP000663827"/>
    </source>
</evidence>
<organism evidence="16 17">
    <name type="scientific">Rhizoctonia solani</name>
    <dbReference type="NCBI Taxonomy" id="456999"/>
    <lineage>
        <taxon>Eukaryota</taxon>
        <taxon>Fungi</taxon>
        <taxon>Dikarya</taxon>
        <taxon>Basidiomycota</taxon>
        <taxon>Agaricomycotina</taxon>
        <taxon>Agaricomycetes</taxon>
        <taxon>Cantharellales</taxon>
        <taxon>Ceratobasidiaceae</taxon>
        <taxon>Rhizoctonia</taxon>
    </lineage>
</organism>
<dbReference type="GO" id="GO:0006303">
    <property type="term" value="P:double-strand break repair via nonhomologous end joining"/>
    <property type="evidence" value="ECO:0007669"/>
    <property type="project" value="TreeGrafter"/>
</dbReference>
<evidence type="ECO:0000256" key="10">
    <source>
        <dbReference type="ARBA" id="ARBA00023204"/>
    </source>
</evidence>
<evidence type="ECO:0000256" key="11">
    <source>
        <dbReference type="ARBA" id="ARBA00023239"/>
    </source>
</evidence>
<evidence type="ECO:0000256" key="6">
    <source>
        <dbReference type="ARBA" id="ARBA00022705"/>
    </source>
</evidence>
<proteinExistence type="inferred from homology"/>
<dbReference type="CDD" id="cd00141">
    <property type="entry name" value="NT_POLXc"/>
    <property type="match status" value="1"/>
</dbReference>
<dbReference type="GO" id="GO:0005634">
    <property type="term" value="C:nucleus"/>
    <property type="evidence" value="ECO:0007669"/>
    <property type="project" value="UniProtKB-SubCell"/>
</dbReference>
<name>A0A8H3HVV4_9AGAM</name>
<dbReference type="GO" id="GO:0016829">
    <property type="term" value="F:lyase activity"/>
    <property type="evidence" value="ECO:0007669"/>
    <property type="project" value="UniProtKB-KW"/>
</dbReference>
<keyword evidence="6" id="KW-0235">DNA replication</keyword>
<dbReference type="InterPro" id="IPR018944">
    <property type="entry name" value="DNA_pol_lambd_fingers_domain"/>
</dbReference>
<dbReference type="SMART" id="SM00483">
    <property type="entry name" value="POLXc"/>
    <property type="match status" value="1"/>
</dbReference>
<dbReference type="Pfam" id="PF14716">
    <property type="entry name" value="HHH_8"/>
    <property type="match status" value="1"/>
</dbReference>
<dbReference type="GO" id="GO:0006260">
    <property type="term" value="P:DNA replication"/>
    <property type="evidence" value="ECO:0007669"/>
    <property type="project" value="UniProtKB-KW"/>
</dbReference>
<dbReference type="InterPro" id="IPR002008">
    <property type="entry name" value="DNA_pol_X_beta-like"/>
</dbReference>
<dbReference type="SUPFAM" id="SSF81301">
    <property type="entry name" value="Nucleotidyltransferase"/>
    <property type="match status" value="1"/>
</dbReference>
<dbReference type="InterPro" id="IPR019843">
    <property type="entry name" value="DNA_pol-X_BS"/>
</dbReference>
<dbReference type="GO" id="GO:0046872">
    <property type="term" value="F:metal ion binding"/>
    <property type="evidence" value="ECO:0007669"/>
    <property type="project" value="UniProtKB-UniRule"/>
</dbReference>
<dbReference type="Proteomes" id="UP000663827">
    <property type="component" value="Unassembled WGS sequence"/>
</dbReference>
<keyword evidence="10 13" id="KW-0234">DNA repair</keyword>
<dbReference type="Pfam" id="PF10391">
    <property type="entry name" value="DNA_pol_lambd_f"/>
    <property type="match status" value="1"/>
</dbReference>
<dbReference type="InterPro" id="IPR010996">
    <property type="entry name" value="HHH_MUS81"/>
</dbReference>
<dbReference type="EMBL" id="CAJNJQ010001900">
    <property type="protein sequence ID" value="CAE7154066.1"/>
    <property type="molecule type" value="Genomic_DNA"/>
</dbReference>
<dbReference type="InterPro" id="IPR028207">
    <property type="entry name" value="DNA_pol_B_palm_palm"/>
</dbReference>
<comment type="cofactor">
    <cofactor evidence="1">
        <name>Mn(2+)</name>
        <dbReference type="ChEBI" id="CHEBI:29035"/>
    </cofactor>
</comment>
<reference evidence="16" key="1">
    <citation type="submission" date="2021-01" db="EMBL/GenBank/DDBJ databases">
        <authorList>
            <person name="Kaushik A."/>
        </authorList>
    </citation>
    <scope>NUCLEOTIDE SEQUENCE</scope>
    <source>
        <strain evidence="16">AG5</strain>
    </source>
</reference>
<evidence type="ECO:0000256" key="4">
    <source>
        <dbReference type="ARBA" id="ARBA00022679"/>
    </source>
</evidence>
<sequence length="524" mass="58193">MPKPRVPSPSTSPCPTPPPPSSLALSGLTIYVIDAKIDPKEMREMHLLVKDTGAKLSRAPQHASVLVTALTMKRRLERHVSWDVANTKYIVSPQWLRACATQNQSMPFSQFQTIKTAAGDRRLSLNRATVNTTQDSASAGAHSDCVGTGHYKQPLSTHRQSPLVCPNQALCLELATLMKARFLEGEPNSELSYSRAIAVGIVLKAYPRVIKDTGEVRELPYIGPKIRGLIEEYIKTGKIAEAQKIAGSERFQVLSLLTQVHGVGAAKAREHYAAGHKTLQDLTKYYRAKAEAGTHLGIFAALQLHDELNATYGYFLLAFSLIDSTSVRIPREEMENIAKDIFDELSVIQSGCEYTICGGYRRGKPYSSDIDIILTHPQMGLERHLCTKLVEHLKEIGMVKHVLNQTAYTSNHEGTHGHQHKSRACMDVLDKALVILKPKGSLHRRVDIIFAPYSVYWTAIVGWTGSKQFERDLRIHAKQQGLKFDSGGITQLKDSKPIVAYSEEEVFSKLGLKYVEPAFRNADV</sequence>
<dbReference type="AlphaFoldDB" id="A0A8H3HVV4"/>
<dbReference type="Pfam" id="PF14791">
    <property type="entry name" value="DNA_pol_B_thumb"/>
    <property type="match status" value="1"/>
</dbReference>
<dbReference type="InterPro" id="IPR027421">
    <property type="entry name" value="DNA_pol_lamdba_lyase_dom_sf"/>
</dbReference>
<dbReference type="Gene3D" id="3.40.50.10190">
    <property type="entry name" value="BRCT domain"/>
    <property type="match status" value="1"/>
</dbReference>
<evidence type="ECO:0000259" key="15">
    <source>
        <dbReference type="PROSITE" id="PS50172"/>
    </source>
</evidence>
<keyword evidence="3" id="KW-0237">DNA synthesis</keyword>
<evidence type="ECO:0000256" key="13">
    <source>
        <dbReference type="RuleBase" id="RU366014"/>
    </source>
</evidence>
<dbReference type="EC" id="2.7.7.7" evidence="13"/>
<evidence type="ECO:0000256" key="5">
    <source>
        <dbReference type="ARBA" id="ARBA00022695"/>
    </source>
</evidence>
<protein>
    <recommendedName>
        <fullName evidence="13">DNA polymerase</fullName>
        <ecNumber evidence="13">2.7.7.7</ecNumber>
    </recommendedName>
</protein>
<keyword evidence="4 13" id="KW-0808">Transferase</keyword>
<comment type="similarity">
    <text evidence="2 13">Belongs to the DNA polymerase type-X family.</text>
</comment>
<evidence type="ECO:0000256" key="1">
    <source>
        <dbReference type="ARBA" id="ARBA00001936"/>
    </source>
</evidence>
<dbReference type="InterPro" id="IPR001357">
    <property type="entry name" value="BRCT_dom"/>
</dbReference>
<keyword evidence="8 13" id="KW-0239">DNA-directed DNA polymerase</keyword>
<keyword evidence="5 13" id="KW-0548">Nucleotidyltransferase</keyword>
<dbReference type="Pfam" id="PF14792">
    <property type="entry name" value="DNA_pol_B_palm"/>
    <property type="match status" value="1"/>
</dbReference>
<comment type="function">
    <text evidence="13">DNA polymerase that functions in several pathways of DNA repair. Involved in base excision repair (BER) responsible for repair of lesions that give rise to abasic (AP) sites in DNA. Also contributes to DNA double-strand break repair by non-homologous end joining and homologous recombination. Has both template-dependent and template-independent (terminal transferase) DNA polymerase activities. Has also a 5'-deoxyribose-5-phosphate lyase (dRP lyase) activity.</text>
</comment>
<evidence type="ECO:0000313" key="16">
    <source>
        <dbReference type="EMBL" id="CAE7154066.1"/>
    </source>
</evidence>
<dbReference type="GO" id="GO:0003677">
    <property type="term" value="F:DNA binding"/>
    <property type="evidence" value="ECO:0007669"/>
    <property type="project" value="UniProtKB-UniRule"/>
</dbReference>
<dbReference type="Gene3D" id="1.10.150.110">
    <property type="entry name" value="DNA polymerase beta, N-terminal domain-like"/>
    <property type="match status" value="1"/>
</dbReference>
<dbReference type="PROSITE" id="PS00522">
    <property type="entry name" value="DNA_POLYMERASE_X"/>
    <property type="match status" value="1"/>
</dbReference>
<evidence type="ECO:0000256" key="8">
    <source>
        <dbReference type="ARBA" id="ARBA00022932"/>
    </source>
</evidence>
<dbReference type="SUPFAM" id="SSF52113">
    <property type="entry name" value="BRCT domain"/>
    <property type="match status" value="1"/>
</dbReference>
<comment type="subcellular location">
    <subcellularLocation>
        <location evidence="13">Nucleus</location>
    </subcellularLocation>
</comment>
<accession>A0A8H3HVV4</accession>